<comment type="caution">
    <text evidence="2">The sequence shown here is derived from an EMBL/GenBank/DDBJ whole genome shotgun (WGS) entry which is preliminary data.</text>
</comment>
<gene>
    <name evidence="2" type="ORF">LCGC14_2176480</name>
</gene>
<dbReference type="EMBL" id="LAZR01028218">
    <property type="protein sequence ID" value="KKL63300.1"/>
    <property type="molecule type" value="Genomic_DNA"/>
</dbReference>
<feature type="non-terminal residue" evidence="2">
    <location>
        <position position="1"/>
    </location>
</feature>
<evidence type="ECO:0000313" key="2">
    <source>
        <dbReference type="EMBL" id="KKL63300.1"/>
    </source>
</evidence>
<organism evidence="2">
    <name type="scientific">marine sediment metagenome</name>
    <dbReference type="NCBI Taxonomy" id="412755"/>
    <lineage>
        <taxon>unclassified sequences</taxon>
        <taxon>metagenomes</taxon>
        <taxon>ecological metagenomes</taxon>
    </lineage>
</organism>
<reference evidence="2" key="1">
    <citation type="journal article" date="2015" name="Nature">
        <title>Complex archaea that bridge the gap between prokaryotes and eukaryotes.</title>
        <authorList>
            <person name="Spang A."/>
            <person name="Saw J.H."/>
            <person name="Jorgensen S.L."/>
            <person name="Zaremba-Niedzwiedzka K."/>
            <person name="Martijn J."/>
            <person name="Lind A.E."/>
            <person name="van Eijk R."/>
            <person name="Schleper C."/>
            <person name="Guy L."/>
            <person name="Ettema T.J."/>
        </authorList>
    </citation>
    <scope>NUCLEOTIDE SEQUENCE</scope>
</reference>
<evidence type="ECO:0000256" key="1">
    <source>
        <dbReference type="SAM" id="Coils"/>
    </source>
</evidence>
<proteinExistence type="predicted"/>
<accession>A0A0F9G186</accession>
<keyword evidence="1" id="KW-0175">Coiled coil</keyword>
<sequence>LEKERLERERLKKERLERERLEREKFERKLFANNTLFMIPSWGDLLGYPTLGKYVNREISSIASDTVIFFSNYDYCIETAQGTLHCLFGLGCYFLKFEIDAGKYITDNRILTGLILSDFVYDHMATSKNVTLEKDRDVVITDKVIKVPIDLSNKRDSQKTFIQGVLMRNVFIPNKDKFLKMMEIISKKDSYKVNYTGHMLLSTHWDFYNQIVVSDKMKDESDNSYLKSVVGLNGIVFGVDQLLEEILSPSNITTIKEKVIHLKNAYSNLEFDPIYLFSLLENASAALNADTQESYSTKEEGPKESIFASAEDRIDTITNWSEKFKRKTKKELEGKPETKEIKEIEETQEIKEIEETQETKDIPKMVEQPASLQQNNIQDSSTEVIKMPEYEREVFEFKSLHSETVESKKLPPPPEVNVKEIFEYVKKVVEEDYEMCTIGEAFEIARECMRQTGVSSTIANQKEIWQMSKYANLYKKKGANLGLPPKEKEEIMKKIDIWLLKSK</sequence>
<protein>
    <submittedName>
        <fullName evidence="2">Uncharacterized protein</fullName>
    </submittedName>
</protein>
<feature type="coiled-coil region" evidence="1">
    <location>
        <begin position="1"/>
        <end position="29"/>
    </location>
</feature>
<dbReference type="AlphaFoldDB" id="A0A0F9G186"/>
<name>A0A0F9G186_9ZZZZ</name>